<organism evidence="2 3">
    <name type="scientific">Bondarzewia mesenterica</name>
    <dbReference type="NCBI Taxonomy" id="1095465"/>
    <lineage>
        <taxon>Eukaryota</taxon>
        <taxon>Fungi</taxon>
        <taxon>Dikarya</taxon>
        <taxon>Basidiomycota</taxon>
        <taxon>Agaricomycotina</taxon>
        <taxon>Agaricomycetes</taxon>
        <taxon>Russulales</taxon>
        <taxon>Bondarzewiaceae</taxon>
        <taxon>Bondarzewia</taxon>
    </lineage>
</organism>
<protein>
    <submittedName>
        <fullName evidence="2">Uncharacterized protein</fullName>
    </submittedName>
</protein>
<dbReference type="Proteomes" id="UP000310158">
    <property type="component" value="Unassembled WGS sequence"/>
</dbReference>
<keyword evidence="3" id="KW-1185">Reference proteome</keyword>
<feature type="region of interest" description="Disordered" evidence="1">
    <location>
        <begin position="77"/>
        <end position="99"/>
    </location>
</feature>
<name>A0A4S4LEG5_9AGAM</name>
<comment type="caution">
    <text evidence="2">The sequence shown here is derived from an EMBL/GenBank/DDBJ whole genome shotgun (WGS) entry which is preliminary data.</text>
</comment>
<evidence type="ECO:0000313" key="2">
    <source>
        <dbReference type="EMBL" id="THH10139.1"/>
    </source>
</evidence>
<reference evidence="2 3" key="1">
    <citation type="submission" date="2019-02" db="EMBL/GenBank/DDBJ databases">
        <title>Genome sequencing of the rare red list fungi Bondarzewia mesenterica.</title>
        <authorList>
            <person name="Buettner E."/>
            <person name="Kellner H."/>
        </authorList>
    </citation>
    <scope>NUCLEOTIDE SEQUENCE [LARGE SCALE GENOMIC DNA]</scope>
    <source>
        <strain evidence="2 3">DSM 108281</strain>
    </source>
</reference>
<proteinExistence type="predicted"/>
<sequence>MVLPPGGLRKAVVAVVTLTSSGLCSMPWQYSRIVLHLVSHRLTLIYLAKEAMSDVSGGCAAQLLPYAVRQEDPEARRPLATMPPGDYRTRISGKQTDPSPLFTFKRSLRKCNQHAPTTTCQIYK</sequence>
<evidence type="ECO:0000313" key="3">
    <source>
        <dbReference type="Proteomes" id="UP000310158"/>
    </source>
</evidence>
<dbReference type="EMBL" id="SGPL01000589">
    <property type="protein sequence ID" value="THH10139.1"/>
    <property type="molecule type" value="Genomic_DNA"/>
</dbReference>
<accession>A0A4S4LEG5</accession>
<evidence type="ECO:0000256" key="1">
    <source>
        <dbReference type="SAM" id="MobiDB-lite"/>
    </source>
</evidence>
<gene>
    <name evidence="2" type="ORF">EW146_g8466</name>
</gene>
<dbReference type="AlphaFoldDB" id="A0A4S4LEG5"/>